<dbReference type="InterPro" id="IPR039078">
    <property type="entry name" value="GIP"/>
</dbReference>
<dbReference type="InParanoid" id="H0W5W9"/>
<proteinExistence type="inferred from homology"/>
<evidence type="ECO:0000259" key="10">
    <source>
        <dbReference type="PROSITE" id="PS00260"/>
    </source>
</evidence>
<protein>
    <recommendedName>
        <fullName evidence="4">Gastric inhibitory polypeptide</fullName>
    </recommendedName>
    <alternativeName>
        <fullName evidence="7">Glucose-dependent insulinotropic polypeptide</fullName>
    </alternativeName>
</protein>
<evidence type="ECO:0000256" key="7">
    <source>
        <dbReference type="ARBA" id="ARBA00031537"/>
    </source>
</evidence>
<reference evidence="11" key="2">
    <citation type="submission" date="2025-08" db="UniProtKB">
        <authorList>
            <consortium name="Ensembl"/>
        </authorList>
    </citation>
    <scope>IDENTIFICATION</scope>
    <source>
        <strain evidence="11">2N</strain>
    </source>
</reference>
<keyword evidence="5" id="KW-0964">Secreted</keyword>
<dbReference type="GO" id="GO:0007189">
    <property type="term" value="P:adenylate cyclase-activating G protein-coupled receptor signaling pathway"/>
    <property type="evidence" value="ECO:0007669"/>
    <property type="project" value="Ensembl"/>
</dbReference>
<comment type="similarity">
    <text evidence="3">Belongs to the glucagon family.</text>
</comment>
<keyword evidence="9" id="KW-0732">Signal</keyword>
<keyword evidence="12" id="KW-1185">Reference proteome</keyword>
<dbReference type="Pfam" id="PF00123">
    <property type="entry name" value="Hormone_2"/>
    <property type="match status" value="1"/>
</dbReference>
<feature type="domain" description="Glucagon / GIP / secretin / VIP family" evidence="10">
    <location>
        <begin position="47"/>
        <end position="69"/>
    </location>
</feature>
<evidence type="ECO:0000256" key="6">
    <source>
        <dbReference type="ARBA" id="ARBA00022702"/>
    </source>
</evidence>
<accession>H0W5W9</accession>
<evidence type="ECO:0000256" key="9">
    <source>
        <dbReference type="SAM" id="SignalP"/>
    </source>
</evidence>
<dbReference type="HOGENOM" id="CLU_146415_0_0_1"/>
<dbReference type="GeneTree" id="ENSGT00390000005121"/>
<gene>
    <name evidence="11" type="primary">GIP</name>
</gene>
<dbReference type="Gene3D" id="6.10.250.590">
    <property type="match status" value="1"/>
</dbReference>
<keyword evidence="6" id="KW-0372">Hormone</keyword>
<evidence type="ECO:0000256" key="2">
    <source>
        <dbReference type="ARBA" id="ARBA00004613"/>
    </source>
</evidence>
<dbReference type="InterPro" id="IPR000532">
    <property type="entry name" value="Glucagon_GIP_secretin_VIP"/>
</dbReference>
<dbReference type="VEuPathDB" id="HostDB:ENSCPOG00000023966"/>
<feature type="chain" id="PRO_5012858913" description="Gastric inhibitory polypeptide" evidence="9">
    <location>
        <begin position="20"/>
        <end position="145"/>
    </location>
</feature>
<feature type="signal peptide" evidence="9">
    <location>
        <begin position="1"/>
        <end position="19"/>
    </location>
</feature>
<comment type="subcellular location">
    <subcellularLocation>
        <location evidence="2">Secreted</location>
    </subcellularLocation>
</comment>
<reference evidence="12" key="1">
    <citation type="journal article" date="2011" name="Nature">
        <title>A high-resolution map of human evolutionary constraint using 29 mammals.</title>
        <authorList>
            <person name="Lindblad-Toh K."/>
            <person name="Garber M."/>
            <person name="Zuk O."/>
            <person name="Lin M.F."/>
            <person name="Parker B.J."/>
            <person name="Washietl S."/>
            <person name="Kheradpour P."/>
            <person name="Ernst J."/>
            <person name="Jordan G."/>
            <person name="Mauceli E."/>
            <person name="Ward L.D."/>
            <person name="Lowe C.B."/>
            <person name="Holloway A.K."/>
            <person name="Clamp M."/>
            <person name="Gnerre S."/>
            <person name="Alfoldi J."/>
            <person name="Beal K."/>
            <person name="Chang J."/>
            <person name="Clawson H."/>
            <person name="Cuff J."/>
            <person name="Di Palma F."/>
            <person name="Fitzgerald S."/>
            <person name="Flicek P."/>
            <person name="Guttman M."/>
            <person name="Hubisz M.J."/>
            <person name="Jaffe D.B."/>
            <person name="Jungreis I."/>
            <person name="Kent W.J."/>
            <person name="Kostka D."/>
            <person name="Lara M."/>
            <person name="Martins A.L."/>
            <person name="Massingham T."/>
            <person name="Moltke I."/>
            <person name="Raney B.J."/>
            <person name="Rasmussen M.D."/>
            <person name="Robinson J."/>
            <person name="Stark A."/>
            <person name="Vilella A.J."/>
            <person name="Wen J."/>
            <person name="Xie X."/>
            <person name="Zody M.C."/>
            <person name="Baldwin J."/>
            <person name="Bloom T."/>
            <person name="Chin C.W."/>
            <person name="Heiman D."/>
            <person name="Nicol R."/>
            <person name="Nusbaum C."/>
            <person name="Young S."/>
            <person name="Wilkinson J."/>
            <person name="Worley K.C."/>
            <person name="Kovar C.L."/>
            <person name="Muzny D.M."/>
            <person name="Gibbs R.A."/>
            <person name="Cree A."/>
            <person name="Dihn H.H."/>
            <person name="Fowler G."/>
            <person name="Jhangiani S."/>
            <person name="Joshi V."/>
            <person name="Lee S."/>
            <person name="Lewis L.R."/>
            <person name="Nazareth L.V."/>
            <person name="Okwuonu G."/>
            <person name="Santibanez J."/>
            <person name="Warren W.C."/>
            <person name="Mardis E.R."/>
            <person name="Weinstock G.M."/>
            <person name="Wilson R.K."/>
            <person name="Delehaunty K."/>
            <person name="Dooling D."/>
            <person name="Fronik C."/>
            <person name="Fulton L."/>
            <person name="Fulton B."/>
            <person name="Graves T."/>
            <person name="Minx P."/>
            <person name="Sodergren E."/>
            <person name="Birney E."/>
            <person name="Margulies E.H."/>
            <person name="Herrero J."/>
            <person name="Green E.D."/>
            <person name="Haussler D."/>
            <person name="Siepel A."/>
            <person name="Goldman N."/>
            <person name="Pollard K.S."/>
            <person name="Pedersen J.S."/>
            <person name="Lander E.S."/>
            <person name="Kellis M."/>
        </authorList>
    </citation>
    <scope>NUCLEOTIDE SEQUENCE [LARGE SCALE GENOMIC DNA]</scope>
    <source>
        <strain evidence="12">2N</strain>
    </source>
</reference>
<dbReference type="PANTHER" id="PTHR15211:SF0">
    <property type="entry name" value="GASTRIC INHIBITORY POLYPEPTIDE"/>
    <property type="match status" value="1"/>
</dbReference>
<sequence>MVAVKICSLLLLFLASGLGEKGEAQARMTDAENSSPPPFFFLLGPRYAEGTFISDYSIAMDKIRQQDFVNWLLAQKGKKGDWSHNLTQRDTHNPELSRPSQERQGPSEPQRPQDSDLLQELLVPELLARMVEWAELCHLRWAGAL</sequence>
<dbReference type="GO" id="GO:0032024">
    <property type="term" value="P:positive regulation of insulin secretion"/>
    <property type="evidence" value="ECO:0007669"/>
    <property type="project" value="Ensembl"/>
</dbReference>
<dbReference type="FunCoup" id="H0W5W9">
    <property type="interactions" value="513"/>
</dbReference>
<feature type="region of interest" description="Disordered" evidence="8">
    <location>
        <begin position="78"/>
        <end position="115"/>
    </location>
</feature>
<dbReference type="GO" id="GO:0007613">
    <property type="term" value="P:memory"/>
    <property type="evidence" value="ECO:0007669"/>
    <property type="project" value="Ensembl"/>
</dbReference>
<dbReference type="GO" id="GO:0019233">
    <property type="term" value="P:sensory perception of pain"/>
    <property type="evidence" value="ECO:0007669"/>
    <property type="project" value="Ensembl"/>
</dbReference>
<dbReference type="eggNOG" id="ENOG502S7ZH">
    <property type="taxonomic scope" value="Eukaryota"/>
</dbReference>
<dbReference type="GO" id="GO:0031769">
    <property type="term" value="F:glucagon receptor binding"/>
    <property type="evidence" value="ECO:0007669"/>
    <property type="project" value="TreeGrafter"/>
</dbReference>
<dbReference type="GO" id="GO:0035640">
    <property type="term" value="P:exploration behavior"/>
    <property type="evidence" value="ECO:0007669"/>
    <property type="project" value="Ensembl"/>
</dbReference>
<evidence type="ECO:0000256" key="4">
    <source>
        <dbReference type="ARBA" id="ARBA00013490"/>
    </source>
</evidence>
<reference evidence="11" key="3">
    <citation type="submission" date="2025-09" db="UniProtKB">
        <authorList>
            <consortium name="Ensembl"/>
        </authorList>
    </citation>
    <scope>IDENTIFICATION</scope>
    <source>
        <strain evidence="11">2N</strain>
    </source>
</reference>
<dbReference type="GO" id="GO:0042594">
    <property type="term" value="P:response to starvation"/>
    <property type="evidence" value="ECO:0007669"/>
    <property type="project" value="TreeGrafter"/>
</dbReference>
<dbReference type="GO" id="GO:0005179">
    <property type="term" value="F:hormone activity"/>
    <property type="evidence" value="ECO:0007669"/>
    <property type="project" value="UniProtKB-KW"/>
</dbReference>
<comment type="function">
    <text evidence="1">Potent stimulator of insulin secretion and relatively poor inhibitor of gastric acid secretion.</text>
</comment>
<evidence type="ECO:0000256" key="1">
    <source>
        <dbReference type="ARBA" id="ARBA00002766"/>
    </source>
</evidence>
<dbReference type="GO" id="GO:0009749">
    <property type="term" value="P:response to glucose"/>
    <property type="evidence" value="ECO:0007669"/>
    <property type="project" value="InterPro"/>
</dbReference>
<dbReference type="STRING" id="10141.ENSCPOP00000018373"/>
<dbReference type="EMBL" id="AAKN02042351">
    <property type="status" value="NOT_ANNOTATED_CDS"/>
    <property type="molecule type" value="Genomic_DNA"/>
</dbReference>
<dbReference type="GO" id="GO:0031018">
    <property type="term" value="P:endocrine pancreas development"/>
    <property type="evidence" value="ECO:0007669"/>
    <property type="project" value="Ensembl"/>
</dbReference>
<dbReference type="AlphaFoldDB" id="H0W5W9"/>
<dbReference type="OMA" id="GHSRFHT"/>
<dbReference type="PROSITE" id="PS00260">
    <property type="entry name" value="GLUCAGON"/>
    <property type="match status" value="1"/>
</dbReference>
<dbReference type="Bgee" id="ENSCPOG00000023966">
    <property type="expression patterns" value="Expressed in testis and 1 other cell type or tissue"/>
</dbReference>
<evidence type="ECO:0000256" key="8">
    <source>
        <dbReference type="SAM" id="MobiDB-lite"/>
    </source>
</evidence>
<dbReference type="Proteomes" id="UP000005447">
    <property type="component" value="Unassembled WGS sequence"/>
</dbReference>
<feature type="compositionally biased region" description="Basic and acidic residues" evidence="8">
    <location>
        <begin position="78"/>
        <end position="95"/>
    </location>
</feature>
<evidence type="ECO:0000256" key="5">
    <source>
        <dbReference type="ARBA" id="ARBA00022525"/>
    </source>
</evidence>
<dbReference type="GO" id="GO:0042304">
    <property type="term" value="P:regulation of fatty acid biosynthetic process"/>
    <property type="evidence" value="ECO:0007669"/>
    <property type="project" value="InterPro"/>
</dbReference>
<dbReference type="GO" id="GO:0008344">
    <property type="term" value="P:adult locomotory behavior"/>
    <property type="evidence" value="ECO:0007669"/>
    <property type="project" value="Ensembl"/>
</dbReference>
<name>H0W5W9_CAVPO</name>
<dbReference type="PANTHER" id="PTHR15211">
    <property type="entry name" value="GLUCOSE-DEPENDENT INSULINOTROPIC POLYPEPTIDE"/>
    <property type="match status" value="1"/>
</dbReference>
<dbReference type="GO" id="GO:0005615">
    <property type="term" value="C:extracellular space"/>
    <property type="evidence" value="ECO:0007669"/>
    <property type="project" value="TreeGrafter"/>
</dbReference>
<dbReference type="GO" id="GO:0031767">
    <property type="term" value="F:gastric inhibitory polypeptide receptor binding"/>
    <property type="evidence" value="ECO:0007669"/>
    <property type="project" value="Ensembl"/>
</dbReference>
<evidence type="ECO:0000256" key="3">
    <source>
        <dbReference type="ARBA" id="ARBA00008369"/>
    </source>
</evidence>
<organism evidence="11 12">
    <name type="scientific">Cavia porcellus</name>
    <name type="common">Guinea pig</name>
    <dbReference type="NCBI Taxonomy" id="10141"/>
    <lineage>
        <taxon>Eukaryota</taxon>
        <taxon>Metazoa</taxon>
        <taxon>Chordata</taxon>
        <taxon>Craniata</taxon>
        <taxon>Vertebrata</taxon>
        <taxon>Euteleostomi</taxon>
        <taxon>Mammalia</taxon>
        <taxon>Eutheria</taxon>
        <taxon>Euarchontoglires</taxon>
        <taxon>Glires</taxon>
        <taxon>Rodentia</taxon>
        <taxon>Hystricomorpha</taxon>
        <taxon>Caviidae</taxon>
        <taxon>Cavia</taxon>
    </lineage>
</organism>
<dbReference type="SMART" id="SM00070">
    <property type="entry name" value="GLUCA"/>
    <property type="match status" value="1"/>
</dbReference>
<evidence type="ECO:0000313" key="12">
    <source>
        <dbReference type="Proteomes" id="UP000005447"/>
    </source>
</evidence>
<evidence type="ECO:0000313" key="11">
    <source>
        <dbReference type="Ensembl" id="ENSCPOP00000018373.2"/>
    </source>
</evidence>
<dbReference type="GO" id="GO:0038192">
    <property type="term" value="P:gastric inhibitory peptide signaling pathway"/>
    <property type="evidence" value="ECO:0007669"/>
    <property type="project" value="Ensembl"/>
</dbReference>
<dbReference type="Ensembl" id="ENSCPOT00000028004.2">
    <property type="protein sequence ID" value="ENSCPOP00000018373.2"/>
    <property type="gene ID" value="ENSCPOG00000023966.2"/>
</dbReference>